<dbReference type="Proteomes" id="UP001068379">
    <property type="component" value="Unassembled WGS sequence"/>
</dbReference>
<dbReference type="InterPro" id="IPR016102">
    <property type="entry name" value="Succinyl-CoA_synth-like"/>
</dbReference>
<gene>
    <name evidence="7" type="ORF">O4H32_10020</name>
</gene>
<organism evidence="7 8">
    <name type="scientific">Castellaniella denitrificans</name>
    <dbReference type="NCBI Taxonomy" id="56119"/>
    <lineage>
        <taxon>Bacteria</taxon>
        <taxon>Pseudomonadati</taxon>
        <taxon>Pseudomonadota</taxon>
        <taxon>Betaproteobacteria</taxon>
        <taxon>Burkholderiales</taxon>
        <taxon>Alcaligenaceae</taxon>
        <taxon>Castellaniella</taxon>
    </lineage>
</organism>
<dbReference type="PROSITE" id="PS51186">
    <property type="entry name" value="GNAT"/>
    <property type="match status" value="1"/>
</dbReference>
<dbReference type="RefSeq" id="WP_269358764.1">
    <property type="nucleotide sequence ID" value="NZ_JAPWHE010000006.1"/>
</dbReference>
<dbReference type="Gene3D" id="3.40.630.30">
    <property type="match status" value="1"/>
</dbReference>
<dbReference type="PROSITE" id="PS50975">
    <property type="entry name" value="ATP_GRASP"/>
    <property type="match status" value="1"/>
</dbReference>
<dbReference type="InterPro" id="IPR036291">
    <property type="entry name" value="NAD(P)-bd_dom_sf"/>
</dbReference>
<dbReference type="InterPro" id="IPR032875">
    <property type="entry name" value="Succ_CoA_lig_flav_dom"/>
</dbReference>
<dbReference type="EMBL" id="JAPWHE010000006">
    <property type="protein sequence ID" value="MCZ4330285.1"/>
    <property type="molecule type" value="Genomic_DNA"/>
</dbReference>
<evidence type="ECO:0000259" key="6">
    <source>
        <dbReference type="PROSITE" id="PS51186"/>
    </source>
</evidence>
<dbReference type="PANTHER" id="PTHR43334">
    <property type="entry name" value="ACETATE--COA LIGASE [ADP-FORMING]"/>
    <property type="match status" value="1"/>
</dbReference>
<dbReference type="SUPFAM" id="SSF51735">
    <property type="entry name" value="NAD(P)-binding Rossmann-fold domains"/>
    <property type="match status" value="1"/>
</dbReference>
<evidence type="ECO:0000256" key="4">
    <source>
        <dbReference type="PROSITE-ProRule" id="PRU00409"/>
    </source>
</evidence>
<keyword evidence="8" id="KW-1185">Reference proteome</keyword>
<dbReference type="InterPro" id="IPR000182">
    <property type="entry name" value="GNAT_dom"/>
</dbReference>
<dbReference type="Gene3D" id="3.40.50.261">
    <property type="entry name" value="Succinyl-CoA synthetase domains"/>
    <property type="match status" value="2"/>
</dbReference>
<dbReference type="InterPro" id="IPR051538">
    <property type="entry name" value="Acyl-CoA_Synth/Transferase"/>
</dbReference>
<evidence type="ECO:0000256" key="1">
    <source>
        <dbReference type="ARBA" id="ARBA00022598"/>
    </source>
</evidence>
<evidence type="ECO:0000256" key="3">
    <source>
        <dbReference type="ARBA" id="ARBA00022840"/>
    </source>
</evidence>
<name>A0ABT4M753_9BURK</name>
<dbReference type="Pfam" id="PF13380">
    <property type="entry name" value="CoA_binding_2"/>
    <property type="match status" value="1"/>
</dbReference>
<evidence type="ECO:0000256" key="2">
    <source>
        <dbReference type="ARBA" id="ARBA00022741"/>
    </source>
</evidence>
<dbReference type="Gene3D" id="3.40.50.720">
    <property type="entry name" value="NAD(P)-binding Rossmann-like Domain"/>
    <property type="match status" value="1"/>
</dbReference>
<dbReference type="Gene3D" id="3.30.470.20">
    <property type="entry name" value="ATP-grasp fold, B domain"/>
    <property type="match status" value="1"/>
</dbReference>
<dbReference type="SUPFAM" id="SSF55729">
    <property type="entry name" value="Acyl-CoA N-acyltransferases (Nat)"/>
    <property type="match status" value="1"/>
</dbReference>
<dbReference type="InterPro" id="IPR013815">
    <property type="entry name" value="ATP_grasp_subdomain_1"/>
</dbReference>
<sequence>MSIRNLHHLFRPRSVAVIGATDRPQSVGATVMLNLMRGGFRGTIMPVNPKHAHVAGLPAFHDLSALPTVPDLAVLCTPARTIPDLVGQLGRLGTKAAVVLTAGLEAEAAGQGISLQQAMLDAAKPHLLRILGPNCIGLIVPGLGLNASFAEAAALPGKIAFVSQSGALATAILDWAAGSGIGFSTFISIGNSADVDFGDILDYLASDPDTRGILLYIESIRSARKFMSAARAAARNKPVIVVKAGRSSAGAVTAASHPGAMAGSDAVFDAAIRRAGMLRVETTQDLFSAIETLSRARPLRGEQLIILTNGGGPGIMAADALCLAGESLSVLTDETRNRLDAFLPATWSMTNPIDITGEASADCYGKALSTVLDDGGVDPVLLIHAPTAIVKSEAVARECAPLAAASSRNLFGCWLGGQGVLAARQVFARAGIPTYQTPEEAVKAFLHLLAYRRNQALLLQTPPSVPQDFSVDADRARHIIQDALHHERILDEFQAKAVLSAYGIPVVETHVASTVEAAAAHAEKIGFPVALKILSPDLTHKSDAGGVALGLESPDRVKAAARHMIEHIGKTHPDARLQGFTVQRMIQRPGAHELMLGMAEDATFGPILRFGHGGAATLVINDRAVSLPPLNLALAESLVAGTRISRLLRGYRDHPAADLPGLYLTLVKLSQLVIDCPEIVELDINPLLLDEHGALALDARIRVSPARLPGSGRLAIRPYPKELEEVCRLEKAGGKTMLLRPILPSDAQAYRLFLQTLSPEDVRNRFFCAMRQLPLSELSRVAQIDYDREMTLIMTDRNEAGEEEILGVMRLATDPDNQCAEMGIVVGTAWQSKGLGSALLSKGIRYCRERGTAGMAGTVLGENARMLALAKKFGFEAAPPHEGIVDIYLALAAGR</sequence>
<dbReference type="SUPFAM" id="SSF52210">
    <property type="entry name" value="Succinyl-CoA synthetase domains"/>
    <property type="match status" value="2"/>
</dbReference>
<evidence type="ECO:0000313" key="8">
    <source>
        <dbReference type="Proteomes" id="UP001068379"/>
    </source>
</evidence>
<dbReference type="InterPro" id="IPR003781">
    <property type="entry name" value="CoA-bd"/>
</dbReference>
<dbReference type="Pfam" id="PF13607">
    <property type="entry name" value="Succ_CoA_lig"/>
    <property type="match status" value="1"/>
</dbReference>
<dbReference type="Pfam" id="PF00583">
    <property type="entry name" value="Acetyltransf_1"/>
    <property type="match status" value="1"/>
</dbReference>
<feature type="domain" description="ATP-grasp" evidence="5">
    <location>
        <begin position="496"/>
        <end position="532"/>
    </location>
</feature>
<dbReference type="SUPFAM" id="SSF56059">
    <property type="entry name" value="Glutathione synthetase ATP-binding domain-like"/>
    <property type="match status" value="1"/>
</dbReference>
<accession>A0ABT4M753</accession>
<dbReference type="CDD" id="cd04301">
    <property type="entry name" value="NAT_SF"/>
    <property type="match status" value="1"/>
</dbReference>
<evidence type="ECO:0000313" key="7">
    <source>
        <dbReference type="EMBL" id="MCZ4330285.1"/>
    </source>
</evidence>
<dbReference type="Gene3D" id="3.30.1490.20">
    <property type="entry name" value="ATP-grasp fold, A domain"/>
    <property type="match status" value="1"/>
</dbReference>
<dbReference type="GO" id="GO:0016874">
    <property type="term" value="F:ligase activity"/>
    <property type="evidence" value="ECO:0007669"/>
    <property type="project" value="UniProtKB-KW"/>
</dbReference>
<feature type="domain" description="N-acetyltransferase" evidence="6">
    <location>
        <begin position="737"/>
        <end position="894"/>
    </location>
</feature>
<dbReference type="PANTHER" id="PTHR43334:SF1">
    <property type="entry name" value="3-HYDROXYPROPIONATE--COA LIGASE [ADP-FORMING]"/>
    <property type="match status" value="1"/>
</dbReference>
<protein>
    <submittedName>
        <fullName evidence="7">Bifunctional acetate--CoA ligase family protein/GNAT family N-acetyltransferase</fullName>
    </submittedName>
</protein>
<comment type="caution">
    <text evidence="7">The sequence shown here is derived from an EMBL/GenBank/DDBJ whole genome shotgun (WGS) entry which is preliminary data.</text>
</comment>
<keyword evidence="2 4" id="KW-0547">Nucleotide-binding</keyword>
<dbReference type="Pfam" id="PF13549">
    <property type="entry name" value="ATP-grasp_5"/>
    <property type="match status" value="1"/>
</dbReference>
<dbReference type="InterPro" id="IPR011761">
    <property type="entry name" value="ATP-grasp"/>
</dbReference>
<reference evidence="7" key="1">
    <citation type="submission" date="2022-12" db="EMBL/GenBank/DDBJ databases">
        <title>Bacterial isolates from different developmental stages of Nematostella vectensis.</title>
        <authorList>
            <person name="Fraune S."/>
        </authorList>
    </citation>
    <scope>NUCLEOTIDE SEQUENCE</scope>
    <source>
        <strain evidence="7">G21619-S1</strain>
    </source>
</reference>
<proteinExistence type="predicted"/>
<evidence type="ECO:0000259" key="5">
    <source>
        <dbReference type="PROSITE" id="PS50975"/>
    </source>
</evidence>
<dbReference type="InterPro" id="IPR016181">
    <property type="entry name" value="Acyl_CoA_acyltransferase"/>
</dbReference>
<keyword evidence="1 7" id="KW-0436">Ligase</keyword>
<dbReference type="SMART" id="SM00881">
    <property type="entry name" value="CoA_binding"/>
    <property type="match status" value="1"/>
</dbReference>
<keyword evidence="3 4" id="KW-0067">ATP-binding</keyword>